<dbReference type="Gene3D" id="3.20.20.70">
    <property type="entry name" value="Aldolase class I"/>
    <property type="match status" value="1"/>
</dbReference>
<dbReference type="NCBIfam" id="NF003164">
    <property type="entry name" value="PRK04147.1"/>
    <property type="match status" value="1"/>
</dbReference>
<dbReference type="Pfam" id="PF00701">
    <property type="entry name" value="DHDPS"/>
    <property type="match status" value="1"/>
</dbReference>
<dbReference type="RefSeq" id="WP_132924221.1">
    <property type="nucleotide sequence ID" value="NZ_SJOI01000001.1"/>
</dbReference>
<keyword evidence="15" id="KW-1185">Reference proteome</keyword>
<feature type="binding site" evidence="11">
    <location>
        <position position="167"/>
    </location>
    <ligand>
        <name>aceneuramate</name>
        <dbReference type="ChEBI" id="CHEBI:173083"/>
    </ligand>
</feature>
<evidence type="ECO:0000256" key="8">
    <source>
        <dbReference type="ARBA" id="ARBA00023277"/>
    </source>
</evidence>
<evidence type="ECO:0000256" key="9">
    <source>
        <dbReference type="ARBA" id="ARBA00039936"/>
    </source>
</evidence>
<dbReference type="AlphaFoldDB" id="A0A4R1NF42"/>
<dbReference type="PRINTS" id="PR00146">
    <property type="entry name" value="DHPICSNTHASE"/>
</dbReference>
<dbReference type="SUPFAM" id="SSF51569">
    <property type="entry name" value="Aldolase"/>
    <property type="match status" value="1"/>
</dbReference>
<keyword evidence="6 11" id="KW-0456">Lyase</keyword>
<evidence type="ECO:0000256" key="7">
    <source>
        <dbReference type="ARBA" id="ARBA00023270"/>
    </source>
</evidence>
<evidence type="ECO:0000313" key="15">
    <source>
        <dbReference type="Proteomes" id="UP000294555"/>
    </source>
</evidence>
<dbReference type="PIRSF" id="PIRSF001365">
    <property type="entry name" value="DHDPS"/>
    <property type="match status" value="1"/>
</dbReference>
<feature type="active site" description="Proton donor/acceptor" evidence="12">
    <location>
        <position position="137"/>
    </location>
</feature>
<dbReference type="Proteomes" id="UP000294555">
    <property type="component" value="Unassembled WGS sequence"/>
</dbReference>
<dbReference type="PANTHER" id="PTHR42849">
    <property type="entry name" value="N-ACETYLNEURAMINATE LYASE"/>
    <property type="match status" value="1"/>
</dbReference>
<evidence type="ECO:0000256" key="10">
    <source>
        <dbReference type="ARBA" id="ARBA00044906"/>
    </source>
</evidence>
<feature type="binding site" evidence="11">
    <location>
        <position position="208"/>
    </location>
    <ligand>
        <name>aceneuramate</name>
        <dbReference type="ChEBI" id="CHEBI:173083"/>
    </ligand>
</feature>
<dbReference type="GO" id="GO:0005829">
    <property type="term" value="C:cytosol"/>
    <property type="evidence" value="ECO:0007669"/>
    <property type="project" value="TreeGrafter"/>
</dbReference>
<evidence type="ECO:0000256" key="4">
    <source>
        <dbReference type="ARBA" id="ARBA00012911"/>
    </source>
</evidence>
<dbReference type="InterPro" id="IPR020625">
    <property type="entry name" value="Schiff_base-form_aldolases_AS"/>
</dbReference>
<dbReference type="EC" id="4.1.3.3" evidence="4 11"/>
<comment type="catalytic activity">
    <reaction evidence="10 11">
        <text>aceneuramate = aldehydo-N-acetyl-D-mannosamine + pyruvate</text>
        <dbReference type="Rhea" id="RHEA:23296"/>
        <dbReference type="ChEBI" id="CHEBI:15361"/>
        <dbReference type="ChEBI" id="CHEBI:17122"/>
        <dbReference type="ChEBI" id="CHEBI:173083"/>
        <dbReference type="EC" id="4.1.3.3"/>
    </reaction>
</comment>
<dbReference type="InterPro" id="IPR002220">
    <property type="entry name" value="DapA-like"/>
</dbReference>
<reference evidence="14 15" key="1">
    <citation type="submission" date="2019-02" db="EMBL/GenBank/DDBJ databases">
        <title>Investigation of anaerobic lignin degradation for improved lignocellulosic biofuels.</title>
        <authorList>
            <person name="Deangelis K."/>
        </authorList>
    </citation>
    <scope>NUCLEOTIDE SEQUENCE [LARGE SCALE GENOMIC DNA]</scope>
    <source>
        <strain evidence="14 15">159R</strain>
    </source>
</reference>
<comment type="subunit">
    <text evidence="3 11">Homotetramer.</text>
</comment>
<keyword evidence="8 11" id="KW-0119">Carbohydrate metabolism</keyword>
<dbReference type="InterPro" id="IPR013785">
    <property type="entry name" value="Aldolase_TIM"/>
</dbReference>
<comment type="pathway">
    <text evidence="11">Amino-sugar metabolism; N-acetylneuraminate degradation; D-fructose 6-phosphate from N-acetylneuraminate: step 1/5.</text>
</comment>
<dbReference type="GO" id="GO:0005975">
    <property type="term" value="P:carbohydrate metabolic process"/>
    <property type="evidence" value="ECO:0007669"/>
    <property type="project" value="UniProtKB-UniRule"/>
</dbReference>
<feature type="binding site" evidence="11">
    <location>
        <position position="191"/>
    </location>
    <ligand>
        <name>aceneuramate</name>
        <dbReference type="ChEBI" id="CHEBI:173083"/>
    </ligand>
</feature>
<sequence>MKTALTGVITALLTPYDEQFRIDEASLRSLVRHNIQQGVDGLYVGGSTAEALLQNGAERREVLHIVAEEAKGKLALVAHIGGISTAESCALAEAAAEYGYDAVSAVTPFYYPFTFPELRAHYSDIIAAAQGKPMIIYNIPAMSGVKLGMEELGELLSLPNVAALKHTSGDFYQLEQIHRAYPDKILYNGYDEIFLSGQMAGAQGGIGSTYNVMGWRYQGILRALANRDIDLARRIQSSCNQVIDVLVKTGVFGGLKTILQEWGVIRCAACRKPFSPVQENHLPELKRIARELQAEFQHHKN</sequence>
<evidence type="ECO:0000256" key="13">
    <source>
        <dbReference type="PIRSR" id="PIRSR001365-2"/>
    </source>
</evidence>
<feature type="binding site" evidence="11">
    <location>
        <position position="47"/>
    </location>
    <ligand>
        <name>aceneuramate</name>
        <dbReference type="ChEBI" id="CHEBI:173083"/>
    </ligand>
</feature>
<feature type="binding site" evidence="11">
    <location>
        <position position="192"/>
    </location>
    <ligand>
        <name>aceneuramate</name>
        <dbReference type="ChEBI" id="CHEBI:173083"/>
    </ligand>
</feature>
<feature type="active site" description="Proton donor" evidence="11">
    <location>
        <position position="137"/>
    </location>
</feature>
<keyword evidence="7 11" id="KW-0704">Schiff base</keyword>
<comment type="similarity">
    <text evidence="2 11">Belongs to the DapA family. NanA subfamily.</text>
</comment>
<feature type="active site" description="Schiff-base intermediate with substrate" evidence="11 12">
    <location>
        <position position="165"/>
    </location>
</feature>
<dbReference type="SMART" id="SM01130">
    <property type="entry name" value="DHDPS"/>
    <property type="match status" value="1"/>
</dbReference>
<accession>A0A4R1NF42</accession>
<feature type="binding site" evidence="11">
    <location>
        <position position="48"/>
    </location>
    <ligand>
        <name>aceneuramate</name>
        <dbReference type="ChEBI" id="CHEBI:173083"/>
    </ligand>
</feature>
<dbReference type="PROSITE" id="PS00666">
    <property type="entry name" value="DHDPS_2"/>
    <property type="match status" value="1"/>
</dbReference>
<organism evidence="14 15">
    <name type="scientific">Sodalis ligni</name>
    <dbReference type="NCBI Taxonomy" id="2697027"/>
    <lineage>
        <taxon>Bacteria</taxon>
        <taxon>Pseudomonadati</taxon>
        <taxon>Pseudomonadota</taxon>
        <taxon>Gammaproteobacteria</taxon>
        <taxon>Enterobacterales</taxon>
        <taxon>Bruguierivoracaceae</taxon>
        <taxon>Sodalis</taxon>
    </lineage>
</organism>
<proteinExistence type="inferred from homology"/>
<dbReference type="GO" id="GO:0019262">
    <property type="term" value="P:N-acetylneuraminate catabolic process"/>
    <property type="evidence" value="ECO:0007669"/>
    <property type="project" value="UniProtKB-UniRule"/>
</dbReference>
<protein>
    <recommendedName>
        <fullName evidence="9 11">N-acetylneuraminate lyase</fullName>
        <shortName evidence="11">NAL</shortName>
        <shortName evidence="11">Neu5Ac lyase</shortName>
        <ecNumber evidence="4 11">4.1.3.3</ecNumber>
    </recommendedName>
    <alternativeName>
        <fullName evidence="11">N-acetylneuraminate pyruvate-lyase</fullName>
    </alternativeName>
    <alternativeName>
        <fullName evidence="11">N-acetylneuraminic acid aldolase</fullName>
    </alternativeName>
    <alternativeName>
        <fullName evidence="11">Sialate lyase</fullName>
    </alternativeName>
    <alternativeName>
        <fullName evidence="11">Sialic acid aldolase</fullName>
    </alternativeName>
    <alternativeName>
        <fullName evidence="11">Sialic acid lyase</fullName>
    </alternativeName>
</protein>
<comment type="caution">
    <text evidence="14">The sequence shown here is derived from an EMBL/GenBank/DDBJ whole genome shotgun (WGS) entry which is preliminary data.</text>
</comment>
<dbReference type="UniPathway" id="UPA00629">
    <property type="reaction ID" value="UER00680"/>
</dbReference>
<name>A0A4R1NF42_9GAMM</name>
<evidence type="ECO:0000256" key="2">
    <source>
        <dbReference type="ARBA" id="ARBA00006324"/>
    </source>
</evidence>
<dbReference type="InterPro" id="IPR005264">
    <property type="entry name" value="NanA"/>
</dbReference>
<evidence type="ECO:0000256" key="12">
    <source>
        <dbReference type="PIRSR" id="PIRSR001365-1"/>
    </source>
</evidence>
<feature type="binding site" evidence="13">
    <location>
        <position position="206"/>
    </location>
    <ligand>
        <name>pyruvate</name>
        <dbReference type="ChEBI" id="CHEBI:15361"/>
    </ligand>
</feature>
<dbReference type="EMBL" id="SJOI01000001">
    <property type="protein sequence ID" value="TCL05519.1"/>
    <property type="molecule type" value="Genomic_DNA"/>
</dbReference>
<feature type="binding site" evidence="13">
    <location>
        <position position="48"/>
    </location>
    <ligand>
        <name>pyruvate</name>
        <dbReference type="ChEBI" id="CHEBI:15361"/>
    </ligand>
</feature>
<evidence type="ECO:0000256" key="5">
    <source>
        <dbReference type="ARBA" id="ARBA00022490"/>
    </source>
</evidence>
<evidence type="ECO:0000256" key="3">
    <source>
        <dbReference type="ARBA" id="ARBA00011881"/>
    </source>
</evidence>
<dbReference type="HAMAP" id="MF_01237">
    <property type="entry name" value="N_acetylneuram_lyase"/>
    <property type="match status" value="1"/>
</dbReference>
<evidence type="ECO:0000256" key="1">
    <source>
        <dbReference type="ARBA" id="ARBA00004496"/>
    </source>
</evidence>
<comment type="subcellular location">
    <subcellularLocation>
        <location evidence="1 11">Cytoplasm</location>
    </subcellularLocation>
</comment>
<dbReference type="GO" id="GO:0008747">
    <property type="term" value="F:N-acetylneuraminate lyase activity"/>
    <property type="evidence" value="ECO:0007669"/>
    <property type="project" value="UniProtKB-UniRule"/>
</dbReference>
<gene>
    <name evidence="11" type="primary">nanA</name>
    <name evidence="14" type="ORF">EZJ58_3709</name>
</gene>
<evidence type="ECO:0000256" key="6">
    <source>
        <dbReference type="ARBA" id="ARBA00023239"/>
    </source>
</evidence>
<evidence type="ECO:0000313" key="14">
    <source>
        <dbReference type="EMBL" id="TCL05519.1"/>
    </source>
</evidence>
<evidence type="ECO:0000256" key="11">
    <source>
        <dbReference type="HAMAP-Rule" id="MF_01237"/>
    </source>
</evidence>
<dbReference type="NCBIfam" id="TIGR00683">
    <property type="entry name" value="nanA"/>
    <property type="match status" value="1"/>
</dbReference>
<feature type="binding site" evidence="11">
    <location>
        <position position="189"/>
    </location>
    <ligand>
        <name>aceneuramate</name>
        <dbReference type="ChEBI" id="CHEBI:173083"/>
    </ligand>
</feature>
<dbReference type="OrthoDB" id="199953at2"/>
<comment type="function">
    <text evidence="11">Catalyzes the reversible aldol cleavage of N-acetylneuraminic acid (sialic acid; Neu5Ac) to form pyruvate and N-acetylmannosamine (ManNAc) via a Schiff base intermediate.</text>
</comment>
<dbReference type="PANTHER" id="PTHR42849:SF1">
    <property type="entry name" value="N-ACETYLNEURAMINATE LYASE"/>
    <property type="match status" value="1"/>
</dbReference>
<keyword evidence="5 11" id="KW-0963">Cytoplasm</keyword>